<dbReference type="Pfam" id="PF00514">
    <property type="entry name" value="Arm"/>
    <property type="match status" value="1"/>
</dbReference>
<dbReference type="InterPro" id="IPR000225">
    <property type="entry name" value="Armadillo"/>
</dbReference>
<dbReference type="InterPro" id="IPR036770">
    <property type="entry name" value="Ankyrin_rpt-contain_sf"/>
</dbReference>
<name>A0A6S7G9W3_PARCT</name>
<dbReference type="PANTHER" id="PTHR46464">
    <property type="entry name" value="ANK_REP_REGION DOMAIN-CONTAINING PROTEIN"/>
    <property type="match status" value="1"/>
</dbReference>
<protein>
    <submittedName>
        <fullName evidence="2">Ankyrin and armadillo repeat-containing -like</fullName>
    </submittedName>
</protein>
<keyword evidence="3" id="KW-1185">Reference proteome</keyword>
<dbReference type="InterPro" id="IPR016024">
    <property type="entry name" value="ARM-type_fold"/>
</dbReference>
<proteinExistence type="predicted"/>
<evidence type="ECO:0000313" key="3">
    <source>
        <dbReference type="Proteomes" id="UP001152795"/>
    </source>
</evidence>
<dbReference type="EMBL" id="CACRXK020000935">
    <property type="protein sequence ID" value="CAB3985892.1"/>
    <property type="molecule type" value="Genomic_DNA"/>
</dbReference>
<dbReference type="Gene3D" id="1.25.40.20">
    <property type="entry name" value="Ankyrin repeat-containing domain"/>
    <property type="match status" value="1"/>
</dbReference>
<dbReference type="PROSITE" id="PS50297">
    <property type="entry name" value="ANK_REP_REGION"/>
    <property type="match status" value="3"/>
</dbReference>
<dbReference type="OrthoDB" id="1683831at2759"/>
<dbReference type="Pfam" id="PF00023">
    <property type="entry name" value="Ank"/>
    <property type="match status" value="1"/>
</dbReference>
<dbReference type="Pfam" id="PF13637">
    <property type="entry name" value="Ank_4"/>
    <property type="match status" value="1"/>
</dbReference>
<dbReference type="Pfam" id="PF12796">
    <property type="entry name" value="Ank_2"/>
    <property type="match status" value="1"/>
</dbReference>
<organism evidence="2 3">
    <name type="scientific">Paramuricea clavata</name>
    <name type="common">Red gorgonian</name>
    <name type="synonym">Violescent sea-whip</name>
    <dbReference type="NCBI Taxonomy" id="317549"/>
    <lineage>
        <taxon>Eukaryota</taxon>
        <taxon>Metazoa</taxon>
        <taxon>Cnidaria</taxon>
        <taxon>Anthozoa</taxon>
        <taxon>Octocorallia</taxon>
        <taxon>Malacalcyonacea</taxon>
        <taxon>Plexauridae</taxon>
        <taxon>Paramuricea</taxon>
    </lineage>
</organism>
<dbReference type="InterPro" id="IPR002110">
    <property type="entry name" value="Ankyrin_rpt"/>
</dbReference>
<sequence>MLSPKGKRMSNLDIMANMAASRAAATYFDKIERYELQETLATSSYDCLLSTEETKIPVEMPKGLISNMNIASDSDKCLFLLPAEKSIDNLELREVHQIVRELVTGIYVLNQTPSVHLEANYEDSTAIKLPPAYCDTRVGQLLIEVDYLMKSLWHGAYFPKDKRTKFAERWRQLVNLNTHTGVPETKRNIELIWTEAGILDMSKDPSYSAAFENISVENNEDLPMQEQVQVFNKHIEELSMIMTFYQNSIQHHDSMFLIDADYHISGAVKSDHVDIKSAERLQKHLSKQEKFIQETLPTKLEVRRQLLLIKFISFLVPFLIALRKRCKVINVNKLLPGFTFEECKTEREFPPLAISKNNKWKHFITDDSYSHLHGGILIDRETAPVSELPNNLVKLNDKFCDEALSKFNKIIDAKSPMLEKYPLSTITIDGKEYYAIAFYLETFYPVSPKQPIWVHAHYEEISKLKCKKLPIQEYLIYELFKKRFGTQQTMNLKQHFAGLQAACQRGMVGVVYSLARRLPASRLSMQDVSGLSLIHYAAMYNRPQVITLLVVNGCDINARRFNSIPSQQGITPLHLAAKCGALDSLSCLLAYKADALLYDIQGWCPVHYASYFNHRSCLEHLVCRNPDMLELMAQSGKNETPVLLAASSGALDAVKCLLDLGASAQAEDSEGNNMVHIATLRLHTNILEFFIGKANLGMSVWRILVDMLNSNVIKRQTNAAKALEVLSVSKKDYWKDILEADGVPALVSLLSTQHEVIQATAASVLCNIGDIEEIREAMCKANAIPILISLLQSSMPIIHSRAAVILADVSCVGNMKVDQEGLRCLIALLKSDVEHVLVNVVNCIRVLCESYQVIQETFALIEDALVTLVELLETNSKRLQANTASALSAIARGSRINQDLIASIPGAVKGLVQLVHFKNSVCQVKAASAIESLAQGNFNVQRLVEDAGAVRPLIRLLKIWSIEVKEQGASALWALAGDTLLQQQHIAEMIGINILVDMLMLKSEKLQYISGMAIIALTKENFPNQRLIVKGGGIPPLVRLLRATSTPHKILLMVVEVLGTLCVGVAHQSHQAIQMEIANADALPTLVNLMRNCKDLLLQVEVANTLSKIALNNPKSHAILVEKTQFHISELLHLLRSSNIEVRLKVGTALGTFGFNNTATQYAIRNAGGIPMSCFEEFLVSNDEIQRAYAAFQTVVLARVIEDSDPVELSARGMECLVQLLKSEDEAVKTLSASLVASLAHTRAGIPNGLIIAGAIKYLFQNLMLDNEQVCRSAAVALGYLSFNGSGGREMLMICRNTPGLYSALEQNLGSGKMCMEFVDSWRRAVNVGLPSKSLEINGGPPVPRRLPVGERLRRPMTTQSLPMCRREIVRREKKLGVRSCASAPVIASSFRTTNTRPKSQHFREGSSEKTKILRLRPSVENKMKSSLASAR</sequence>
<evidence type="ECO:0000256" key="1">
    <source>
        <dbReference type="SAM" id="MobiDB-lite"/>
    </source>
</evidence>
<evidence type="ECO:0000313" key="2">
    <source>
        <dbReference type="EMBL" id="CAB3985892.1"/>
    </source>
</evidence>
<dbReference type="Proteomes" id="UP001152795">
    <property type="component" value="Unassembled WGS sequence"/>
</dbReference>
<accession>A0A6S7G9W3</accession>
<dbReference type="SMART" id="SM00185">
    <property type="entry name" value="ARM"/>
    <property type="match status" value="9"/>
</dbReference>
<gene>
    <name evidence="2" type="ORF">PACLA_8A070306</name>
</gene>
<feature type="compositionally biased region" description="Basic and acidic residues" evidence="1">
    <location>
        <begin position="1402"/>
        <end position="1411"/>
    </location>
</feature>
<dbReference type="PROSITE" id="PS50088">
    <property type="entry name" value="ANK_REPEAT"/>
    <property type="match status" value="3"/>
</dbReference>
<comment type="caution">
    <text evidence="2">The sequence shown here is derived from an EMBL/GenBank/DDBJ whole genome shotgun (WGS) entry which is preliminary data.</text>
</comment>
<dbReference type="PANTHER" id="PTHR46464:SF1">
    <property type="entry name" value="ANKYRIN AND ARMADILLO REPEAT-CONTAINING PROTEIN"/>
    <property type="match status" value="1"/>
</dbReference>
<feature type="region of interest" description="Disordered" evidence="1">
    <location>
        <begin position="1392"/>
        <end position="1411"/>
    </location>
</feature>
<dbReference type="PROSITE" id="PS50176">
    <property type="entry name" value="ARM_REPEAT"/>
    <property type="match status" value="2"/>
</dbReference>
<dbReference type="SMART" id="SM00248">
    <property type="entry name" value="ANK"/>
    <property type="match status" value="5"/>
</dbReference>
<dbReference type="SUPFAM" id="SSF48403">
    <property type="entry name" value="Ankyrin repeat"/>
    <property type="match status" value="1"/>
</dbReference>
<dbReference type="SUPFAM" id="SSF48371">
    <property type="entry name" value="ARM repeat"/>
    <property type="match status" value="2"/>
</dbReference>
<dbReference type="Gene3D" id="1.25.10.10">
    <property type="entry name" value="Leucine-rich Repeat Variant"/>
    <property type="match status" value="3"/>
</dbReference>
<dbReference type="InterPro" id="IPR043379">
    <property type="entry name" value="ANKAR"/>
</dbReference>
<reference evidence="2" key="1">
    <citation type="submission" date="2020-04" db="EMBL/GenBank/DDBJ databases">
        <authorList>
            <person name="Alioto T."/>
            <person name="Alioto T."/>
            <person name="Gomez Garrido J."/>
        </authorList>
    </citation>
    <scope>NUCLEOTIDE SEQUENCE</scope>
    <source>
        <strain evidence="2">A484AB</strain>
    </source>
</reference>
<dbReference type="InterPro" id="IPR011989">
    <property type="entry name" value="ARM-like"/>
</dbReference>